<evidence type="ECO:0000313" key="3">
    <source>
        <dbReference type="Proteomes" id="UP000233551"/>
    </source>
</evidence>
<feature type="region of interest" description="Disordered" evidence="1">
    <location>
        <begin position="1"/>
        <end position="65"/>
    </location>
</feature>
<comment type="caution">
    <text evidence="2">The sequence shown here is derived from an EMBL/GenBank/DDBJ whole genome shotgun (WGS) entry which is preliminary data.</text>
</comment>
<feature type="region of interest" description="Disordered" evidence="1">
    <location>
        <begin position="103"/>
        <end position="125"/>
    </location>
</feature>
<accession>A0A2I0KVD9</accession>
<name>A0A2I0KVD9_PUNGR</name>
<feature type="compositionally biased region" description="Pro residues" evidence="1">
    <location>
        <begin position="15"/>
        <end position="34"/>
    </location>
</feature>
<dbReference type="PANTHER" id="PTHR32108">
    <property type="entry name" value="DNA-DIRECTED RNA POLYMERASE SUBUNIT ALPHA"/>
    <property type="match status" value="1"/>
</dbReference>
<dbReference type="PANTHER" id="PTHR32108:SF9">
    <property type="entry name" value="REVERSE TRANSCRIPTASE RNASE H-LIKE DOMAIN-CONTAINING PROTEIN"/>
    <property type="match status" value="1"/>
</dbReference>
<proteinExistence type="predicted"/>
<evidence type="ECO:0000313" key="2">
    <source>
        <dbReference type="EMBL" id="PKI72290.1"/>
    </source>
</evidence>
<dbReference type="Proteomes" id="UP000233551">
    <property type="component" value="Unassembled WGS sequence"/>
</dbReference>
<gene>
    <name evidence="2" type="ORF">CRG98_007364</name>
</gene>
<sequence>MAEEDRVDISEKVNPPVPAHSQPPPTHAPPPPTPAGILPAYSGAPPTHLPPPTSSGAPFPRVSLTSSASKDQARITALEGTVNQLAASMTANMAELFALLRGPNRASSSSTPPPGQGPTVDPTQIPENIDALVPPTLHTSTAQPFTSSFPPPPAPTAVPLPLAAFLSSEQAPSAPPLFSIPAPAAIYTVPPPMDIPTWADLSRKFIDQYQYCAETPPTLLELSMKEMAHGQRFEKYATKWRAQAAKHIPPISEVQQIQLFHSTLRGVYYSHMLAHTSSFSDLIEAWKKLDLGIKLGKMEGPTGKGEEPSKKAPATTTPSSGQRGKEVSVNAVNPAHPTPQQYSVNAPQYQPPAPRVSQPTQRVPPPQGQQGGAAQPRPRRQYPSLPVPLSYIYQQIRNKIGTIAPGPNFYPTIQDQSKQCEYHRGAPEHTLDACWRLRERIQEMIDAKELVFNTVRSPNVQANPLPDHGPAREPSINMITICTSREGESEQDCPSPFVIEYVPT</sequence>
<feature type="region of interest" description="Disordered" evidence="1">
    <location>
        <begin position="298"/>
        <end position="384"/>
    </location>
</feature>
<reference evidence="2 3" key="1">
    <citation type="submission" date="2017-11" db="EMBL/GenBank/DDBJ databases">
        <title>De-novo sequencing of pomegranate (Punica granatum L.) genome.</title>
        <authorList>
            <person name="Akparov Z."/>
            <person name="Amiraslanov A."/>
            <person name="Hajiyeva S."/>
            <person name="Abbasov M."/>
            <person name="Kaur K."/>
            <person name="Hamwieh A."/>
            <person name="Solovyev V."/>
            <person name="Salamov A."/>
            <person name="Braich B."/>
            <person name="Kosarev P."/>
            <person name="Mahmoud A."/>
            <person name="Hajiyev E."/>
            <person name="Babayeva S."/>
            <person name="Izzatullayeva V."/>
            <person name="Mammadov A."/>
            <person name="Mammadov A."/>
            <person name="Sharifova S."/>
            <person name="Ojaghi J."/>
            <person name="Eynullazada K."/>
            <person name="Bayramov B."/>
            <person name="Abdulazimova A."/>
            <person name="Shahmuradov I."/>
        </authorList>
    </citation>
    <scope>NUCLEOTIDE SEQUENCE [LARGE SCALE GENOMIC DNA]</scope>
    <source>
        <strain evidence="3">cv. AG2017</strain>
        <tissue evidence="2">Leaf</tissue>
    </source>
</reference>
<feature type="non-terminal residue" evidence="2">
    <location>
        <position position="504"/>
    </location>
</feature>
<dbReference type="EMBL" id="PGOL01000332">
    <property type="protein sequence ID" value="PKI72290.1"/>
    <property type="molecule type" value="Genomic_DNA"/>
</dbReference>
<organism evidence="2 3">
    <name type="scientific">Punica granatum</name>
    <name type="common">Pomegranate</name>
    <dbReference type="NCBI Taxonomy" id="22663"/>
    <lineage>
        <taxon>Eukaryota</taxon>
        <taxon>Viridiplantae</taxon>
        <taxon>Streptophyta</taxon>
        <taxon>Embryophyta</taxon>
        <taxon>Tracheophyta</taxon>
        <taxon>Spermatophyta</taxon>
        <taxon>Magnoliopsida</taxon>
        <taxon>eudicotyledons</taxon>
        <taxon>Gunneridae</taxon>
        <taxon>Pentapetalae</taxon>
        <taxon>rosids</taxon>
        <taxon>malvids</taxon>
        <taxon>Myrtales</taxon>
        <taxon>Lythraceae</taxon>
        <taxon>Punica</taxon>
    </lineage>
</organism>
<protein>
    <recommendedName>
        <fullName evidence="4">Extensin-like</fullName>
    </recommendedName>
</protein>
<dbReference type="AlphaFoldDB" id="A0A2I0KVD9"/>
<evidence type="ECO:0008006" key="4">
    <source>
        <dbReference type="Google" id="ProtNLM"/>
    </source>
</evidence>
<dbReference type="STRING" id="22663.A0A2I0KVD9"/>
<feature type="compositionally biased region" description="Polar residues" evidence="1">
    <location>
        <begin position="338"/>
        <end position="348"/>
    </location>
</feature>
<keyword evidence="3" id="KW-1185">Reference proteome</keyword>
<evidence type="ECO:0000256" key="1">
    <source>
        <dbReference type="SAM" id="MobiDB-lite"/>
    </source>
</evidence>